<dbReference type="GO" id="GO:0006402">
    <property type="term" value="P:mRNA catabolic process"/>
    <property type="evidence" value="ECO:0007669"/>
    <property type="project" value="TreeGrafter"/>
</dbReference>
<dbReference type="Gene3D" id="2.30.30.110">
    <property type="match status" value="1"/>
</dbReference>
<dbReference type="GO" id="GO:0003677">
    <property type="term" value="F:DNA binding"/>
    <property type="evidence" value="ECO:0007669"/>
    <property type="project" value="InterPro"/>
</dbReference>
<accession>A0A4Y9A7I6</accession>
<dbReference type="RefSeq" id="WP_135111211.1">
    <property type="nucleotide sequence ID" value="NZ_SRHY01000041.1"/>
</dbReference>
<dbReference type="GO" id="GO:0004521">
    <property type="term" value="F:RNA endonuclease activity"/>
    <property type="evidence" value="ECO:0007669"/>
    <property type="project" value="TreeGrafter"/>
</dbReference>
<dbReference type="InterPro" id="IPR003477">
    <property type="entry name" value="PemK-like"/>
</dbReference>
<dbReference type="PANTHER" id="PTHR33988:SF3">
    <property type="entry name" value="ENDORIBONUCLEASE TOXIN CHPB-RELATED"/>
    <property type="match status" value="1"/>
</dbReference>
<protein>
    <submittedName>
        <fullName evidence="3">Type II toxin-antitoxin system PemK/MazF family toxin</fullName>
    </submittedName>
</protein>
<dbReference type="SUPFAM" id="SSF50118">
    <property type="entry name" value="Cell growth inhibitor/plasmid maintenance toxic component"/>
    <property type="match status" value="1"/>
</dbReference>
<sequence>MLKQGDIIMVNVNPTKGHEQAGHRPFIILSNKHYNNVSTLVIGCSISNTSSDWVFNVDLPEGMKTTGKIKTDQLRSLDLGARGYRFVESAPEEVVVECLEKLNAIVDSE</sequence>
<evidence type="ECO:0000313" key="3">
    <source>
        <dbReference type="EMBL" id="TFJ91719.1"/>
    </source>
</evidence>
<dbReference type="PANTHER" id="PTHR33988">
    <property type="entry name" value="ENDORIBONUCLEASE MAZF-RELATED"/>
    <property type="match status" value="1"/>
</dbReference>
<organism evidence="3 4">
    <name type="scientific">Lentibacillus salicampi</name>
    <dbReference type="NCBI Taxonomy" id="175306"/>
    <lineage>
        <taxon>Bacteria</taxon>
        <taxon>Bacillati</taxon>
        <taxon>Bacillota</taxon>
        <taxon>Bacilli</taxon>
        <taxon>Bacillales</taxon>
        <taxon>Bacillaceae</taxon>
        <taxon>Lentibacillus</taxon>
    </lineage>
</organism>
<proteinExistence type="inferred from homology"/>
<evidence type="ECO:0000256" key="1">
    <source>
        <dbReference type="ARBA" id="ARBA00007521"/>
    </source>
</evidence>
<keyword evidence="2" id="KW-1277">Toxin-antitoxin system</keyword>
<dbReference type="GO" id="GO:0016075">
    <property type="term" value="P:rRNA catabolic process"/>
    <property type="evidence" value="ECO:0007669"/>
    <property type="project" value="TreeGrafter"/>
</dbReference>
<evidence type="ECO:0000313" key="4">
    <source>
        <dbReference type="Proteomes" id="UP000298484"/>
    </source>
</evidence>
<dbReference type="OrthoDB" id="9808744at2"/>
<dbReference type="Proteomes" id="UP000298484">
    <property type="component" value="Unassembled WGS sequence"/>
</dbReference>
<dbReference type="EMBL" id="SRHY01000041">
    <property type="protein sequence ID" value="TFJ91719.1"/>
    <property type="molecule type" value="Genomic_DNA"/>
</dbReference>
<dbReference type="Pfam" id="PF02452">
    <property type="entry name" value="PemK_toxin"/>
    <property type="match status" value="1"/>
</dbReference>
<name>A0A4Y9A7I6_9BACI</name>
<comment type="similarity">
    <text evidence="1">Belongs to the PemK/MazF family.</text>
</comment>
<comment type="caution">
    <text evidence="3">The sequence shown here is derived from an EMBL/GenBank/DDBJ whole genome shotgun (WGS) entry which is preliminary data.</text>
</comment>
<keyword evidence="4" id="KW-1185">Reference proteome</keyword>
<gene>
    <name evidence="3" type="ORF">E4U82_16130</name>
</gene>
<dbReference type="AlphaFoldDB" id="A0A4Y9A7I6"/>
<evidence type="ECO:0000256" key="2">
    <source>
        <dbReference type="ARBA" id="ARBA00022649"/>
    </source>
</evidence>
<reference evidence="3 4" key="1">
    <citation type="submission" date="2019-03" db="EMBL/GenBank/DDBJ databases">
        <title>Genome sequence of Lentibacillus salicampi ATCC BAA-719.</title>
        <authorList>
            <person name="Maclea K.S."/>
            <person name="Simoes Junior M."/>
        </authorList>
    </citation>
    <scope>NUCLEOTIDE SEQUENCE [LARGE SCALE GENOMIC DNA]</scope>
    <source>
        <strain evidence="3 4">ATCC BAA-719</strain>
    </source>
</reference>
<dbReference type="InterPro" id="IPR011067">
    <property type="entry name" value="Plasmid_toxin/cell-grow_inhib"/>
</dbReference>